<protein>
    <submittedName>
        <fullName evidence="6">Biotin carboxylase</fullName>
    </submittedName>
</protein>
<dbReference type="PROSITE" id="PS50975">
    <property type="entry name" value="ATP_GRASP"/>
    <property type="match status" value="1"/>
</dbReference>
<dbReference type="Pfam" id="PF18603">
    <property type="entry name" value="LAL_C2"/>
    <property type="match status" value="1"/>
</dbReference>
<evidence type="ECO:0000256" key="1">
    <source>
        <dbReference type="ARBA" id="ARBA00022598"/>
    </source>
</evidence>
<keyword evidence="3 4" id="KW-0067">ATP-binding</keyword>
<evidence type="ECO:0000259" key="5">
    <source>
        <dbReference type="PROSITE" id="PS50975"/>
    </source>
</evidence>
<evidence type="ECO:0000256" key="3">
    <source>
        <dbReference type="ARBA" id="ARBA00022840"/>
    </source>
</evidence>
<dbReference type="InterPro" id="IPR013815">
    <property type="entry name" value="ATP_grasp_subdomain_1"/>
</dbReference>
<organism evidence="6 7">
    <name type="scientific">Allocatelliglobosispora scoriae</name>
    <dbReference type="NCBI Taxonomy" id="643052"/>
    <lineage>
        <taxon>Bacteria</taxon>
        <taxon>Bacillati</taxon>
        <taxon>Actinomycetota</taxon>
        <taxon>Actinomycetes</taxon>
        <taxon>Micromonosporales</taxon>
        <taxon>Micromonosporaceae</taxon>
        <taxon>Allocatelliglobosispora</taxon>
    </lineage>
</organism>
<dbReference type="AlphaFoldDB" id="A0A841BXB9"/>
<dbReference type="GO" id="GO:0005524">
    <property type="term" value="F:ATP binding"/>
    <property type="evidence" value="ECO:0007669"/>
    <property type="project" value="UniProtKB-UniRule"/>
</dbReference>
<name>A0A841BXB9_9ACTN</name>
<dbReference type="RefSeq" id="WP_184842992.1">
    <property type="nucleotide sequence ID" value="NZ_JACHMN010000003.1"/>
</dbReference>
<gene>
    <name evidence="6" type="ORF">F4553_006238</name>
</gene>
<dbReference type="GO" id="GO:0046872">
    <property type="term" value="F:metal ion binding"/>
    <property type="evidence" value="ECO:0007669"/>
    <property type="project" value="InterPro"/>
</dbReference>
<keyword evidence="1" id="KW-0436">Ligase</keyword>
<evidence type="ECO:0000256" key="2">
    <source>
        <dbReference type="ARBA" id="ARBA00022741"/>
    </source>
</evidence>
<keyword evidence="7" id="KW-1185">Reference proteome</keyword>
<dbReference type="Gene3D" id="3.40.50.20">
    <property type="match status" value="1"/>
</dbReference>
<keyword evidence="2 4" id="KW-0547">Nucleotide-binding</keyword>
<dbReference type="SMART" id="SM01209">
    <property type="entry name" value="GARS_A"/>
    <property type="match status" value="1"/>
</dbReference>
<feature type="domain" description="ATP-grasp" evidence="5">
    <location>
        <begin position="116"/>
        <end position="313"/>
    </location>
</feature>
<dbReference type="SUPFAM" id="SSF56059">
    <property type="entry name" value="Glutathione synthetase ATP-binding domain-like"/>
    <property type="match status" value="1"/>
</dbReference>
<dbReference type="InterPro" id="IPR052032">
    <property type="entry name" value="ATP-dep_AA_Ligase"/>
</dbReference>
<reference evidence="6 7" key="1">
    <citation type="submission" date="2020-08" db="EMBL/GenBank/DDBJ databases">
        <title>Sequencing the genomes of 1000 actinobacteria strains.</title>
        <authorList>
            <person name="Klenk H.-P."/>
        </authorList>
    </citation>
    <scope>NUCLEOTIDE SEQUENCE [LARGE SCALE GENOMIC DNA]</scope>
    <source>
        <strain evidence="6 7">DSM 45362</strain>
    </source>
</reference>
<dbReference type="InterPro" id="IPR011761">
    <property type="entry name" value="ATP-grasp"/>
</dbReference>
<dbReference type="Gene3D" id="3.30.470.20">
    <property type="entry name" value="ATP-grasp fold, B domain"/>
    <property type="match status" value="1"/>
</dbReference>
<comment type="caution">
    <text evidence="6">The sequence shown here is derived from an EMBL/GenBank/DDBJ whole genome shotgun (WGS) entry which is preliminary data.</text>
</comment>
<dbReference type="Pfam" id="PF13535">
    <property type="entry name" value="ATP-grasp_4"/>
    <property type="match status" value="1"/>
</dbReference>
<dbReference type="EMBL" id="JACHMN010000003">
    <property type="protein sequence ID" value="MBB5872804.1"/>
    <property type="molecule type" value="Genomic_DNA"/>
</dbReference>
<dbReference type="Gene3D" id="3.30.1490.20">
    <property type="entry name" value="ATP-grasp fold, A domain"/>
    <property type="match status" value="1"/>
</dbReference>
<dbReference type="InterPro" id="IPR040570">
    <property type="entry name" value="LAL_C2"/>
</dbReference>
<evidence type="ECO:0000313" key="7">
    <source>
        <dbReference type="Proteomes" id="UP000587527"/>
    </source>
</evidence>
<dbReference type="PANTHER" id="PTHR43585">
    <property type="entry name" value="FUMIPYRROLE BIOSYNTHESIS PROTEIN C"/>
    <property type="match status" value="1"/>
</dbReference>
<accession>A0A841BXB9</accession>
<evidence type="ECO:0000256" key="4">
    <source>
        <dbReference type="PROSITE-ProRule" id="PRU00409"/>
    </source>
</evidence>
<proteinExistence type="predicted"/>
<dbReference type="GO" id="GO:0016874">
    <property type="term" value="F:ligase activity"/>
    <property type="evidence" value="ECO:0007669"/>
    <property type="project" value="UniProtKB-KW"/>
</dbReference>
<sequence>MDDALPLLVIYRTGPRKYREYLLRSISSRYRIHMFVGVEPSWENDYISGHTLLGKNLDPEVATAAARDLHAREPISGMMCWDEARIAQTAFATDALGLPGPGAAAIGRCRDKHQTRAALAAAGVPQPRSIRVDSLDEATAAAAEIGYPVILKPSDLVASKGVVRVDSPADLPEHFAATHAVEGGIPGYQARVLVEEYVPGDEISVDSVIHGGRVTVLVLARKVISEPPWRIEMGHFVDADDPLRTDPALLAILHDTHAAIGFDEGVTHTEIKLSPDGPKVIEVNGRLGGGLIPYLGLLATGVDTGLAAADAACGVAPSVEPDRTRSAGIRFFAVSEPATVITSIGFDEALLPPTIVEATVSATVGEVLSPPTYGNVSGRIAYAIAVADTPAECRAALDLAAKAFLLNAP</sequence>
<evidence type="ECO:0000313" key="6">
    <source>
        <dbReference type="EMBL" id="MBB5872804.1"/>
    </source>
</evidence>
<dbReference type="PANTHER" id="PTHR43585:SF2">
    <property type="entry name" value="ATP-GRASP ENZYME FSQD"/>
    <property type="match status" value="1"/>
</dbReference>
<dbReference type="Proteomes" id="UP000587527">
    <property type="component" value="Unassembled WGS sequence"/>
</dbReference>